<reference evidence="2" key="1">
    <citation type="journal article" date="2021" name="Proc. Natl. Acad. Sci. U.S.A.">
        <title>A Catalog of Tens of Thousands of Viruses from Human Metagenomes Reveals Hidden Associations with Chronic Diseases.</title>
        <authorList>
            <person name="Tisza M.J."/>
            <person name="Buck C.B."/>
        </authorList>
    </citation>
    <scope>NUCLEOTIDE SEQUENCE</scope>
    <source>
        <strain evidence="2">Ctr8v12</strain>
    </source>
</reference>
<name>A0A8S5QGR0_9CAUD</name>
<evidence type="ECO:0000313" key="2">
    <source>
        <dbReference type="EMBL" id="DAE17949.1"/>
    </source>
</evidence>
<organism evidence="2">
    <name type="scientific">Siphoviridae sp. ctr8v12</name>
    <dbReference type="NCBI Taxonomy" id="2825685"/>
    <lineage>
        <taxon>Viruses</taxon>
        <taxon>Duplodnaviria</taxon>
        <taxon>Heunggongvirae</taxon>
        <taxon>Uroviricota</taxon>
        <taxon>Caudoviricetes</taxon>
    </lineage>
</organism>
<feature type="region of interest" description="Disordered" evidence="1">
    <location>
        <begin position="160"/>
        <end position="184"/>
    </location>
</feature>
<protein>
    <submittedName>
        <fullName evidence="2">Terminase small subunit</fullName>
    </submittedName>
</protein>
<accession>A0A8S5QGR0</accession>
<dbReference type="EMBL" id="BK015649">
    <property type="protein sequence ID" value="DAE17949.1"/>
    <property type="molecule type" value="Genomic_DNA"/>
</dbReference>
<proteinExistence type="predicted"/>
<sequence>MSKSESVNNRAHGGRKPKFDYTSKDFLSSIETYAKRGFTDKEIAYTIGVSPQTFSEKKNKFPELAEVLARGRATVTAAIRAKYFAMAMGGIKVKSETRRFIQDKCHCGGENKKCPDCGGTGWITITDKSIVQETISELAPSLQAQSVILYHYDPEWKNVERRQEEDEENEVDIEESKWITNASD</sequence>
<evidence type="ECO:0000256" key="1">
    <source>
        <dbReference type="SAM" id="MobiDB-lite"/>
    </source>
</evidence>